<dbReference type="InterPro" id="IPR011528">
    <property type="entry name" value="NERD"/>
</dbReference>
<dbReference type="PROSITE" id="PS50965">
    <property type="entry name" value="NERD"/>
    <property type="match status" value="1"/>
</dbReference>
<dbReference type="AlphaFoldDB" id="A0A660HSL8"/>
<dbReference type="OrthoDB" id="101755at2157"/>
<evidence type="ECO:0000313" key="5">
    <source>
        <dbReference type="Proteomes" id="UP000585579"/>
    </source>
</evidence>
<dbReference type="KEGG" id="mfz:AOB57_008480"/>
<name>A0A660HSL8_9EURY</name>
<dbReference type="Proteomes" id="UP000585579">
    <property type="component" value="Unassembled WGS sequence"/>
</dbReference>
<dbReference type="Pfam" id="PF08378">
    <property type="entry name" value="NERD"/>
    <property type="match status" value="1"/>
</dbReference>
<proteinExistence type="predicted"/>
<evidence type="ECO:0000313" key="2">
    <source>
        <dbReference type="EMBL" id="AYK15222.1"/>
    </source>
</evidence>
<dbReference type="EMBL" id="CP032683">
    <property type="protein sequence ID" value="AYK15222.1"/>
    <property type="molecule type" value="Genomic_DNA"/>
</dbReference>
<evidence type="ECO:0000313" key="3">
    <source>
        <dbReference type="EMBL" id="NLK31994.1"/>
    </source>
</evidence>
<feature type="domain" description="NERD" evidence="1">
    <location>
        <begin position="8"/>
        <end position="121"/>
    </location>
</feature>
<reference evidence="2 4" key="1">
    <citation type="journal article" date="2016" name="Int. J. Syst. Evol. Microbiol.">
        <title>Methanosarcina flavescens sp. nov., a methanogenic archaeon isolated from a full-scale anaerobic digester.</title>
        <authorList>
            <person name="Kern T."/>
            <person name="Fischer M.A."/>
            <person name="Deppenmeier U."/>
            <person name="Schmitz R.A."/>
            <person name="Rother M."/>
        </authorList>
    </citation>
    <scope>NUCLEOTIDE SEQUENCE [LARGE SCALE GENOMIC DNA]</scope>
    <source>
        <strain evidence="2 4">E03.2</strain>
    </source>
</reference>
<reference evidence="3 5" key="3">
    <citation type="journal article" date="2020" name="Biotechnol. Biofuels">
        <title>New insights from the biogas microbiome by comprehensive genome-resolved metagenomics of nearly 1600 species originating from multiple anaerobic digesters.</title>
        <authorList>
            <person name="Campanaro S."/>
            <person name="Treu L."/>
            <person name="Rodriguez-R L.M."/>
            <person name="Kovalovszki A."/>
            <person name="Ziels R.M."/>
            <person name="Maus I."/>
            <person name="Zhu X."/>
            <person name="Kougias P.G."/>
            <person name="Basile A."/>
            <person name="Luo G."/>
            <person name="Schluter A."/>
            <person name="Konstantinidis K.T."/>
            <person name="Angelidaki I."/>
        </authorList>
    </citation>
    <scope>NUCLEOTIDE SEQUENCE [LARGE SCALE GENOMIC DNA]</scope>
    <source>
        <strain evidence="3">AS22ysBPME_46</strain>
    </source>
</reference>
<keyword evidence="4" id="KW-1185">Reference proteome</keyword>
<evidence type="ECO:0000259" key="1">
    <source>
        <dbReference type="PROSITE" id="PS50965"/>
    </source>
</evidence>
<organism evidence="2 4">
    <name type="scientific">Methanosarcina flavescens</name>
    <dbReference type="NCBI Taxonomy" id="1715806"/>
    <lineage>
        <taxon>Archaea</taxon>
        <taxon>Methanobacteriati</taxon>
        <taxon>Methanobacteriota</taxon>
        <taxon>Stenosarchaea group</taxon>
        <taxon>Methanomicrobia</taxon>
        <taxon>Methanosarcinales</taxon>
        <taxon>Methanosarcinaceae</taxon>
        <taxon>Methanosarcina</taxon>
    </lineage>
</organism>
<dbReference type="EMBL" id="JAAYQL010000022">
    <property type="protein sequence ID" value="NLK31994.1"/>
    <property type="molecule type" value="Genomic_DNA"/>
</dbReference>
<accession>A0A660HSL8</accession>
<reference evidence="2" key="2">
    <citation type="submission" date="2018-10" db="EMBL/GenBank/DDBJ databases">
        <authorList>
            <person name="Fischer M.A."/>
            <person name="Kern T."/>
            <person name="Deppenmeier U."/>
            <person name="Schmitz R.A."/>
            <person name="Rother M."/>
        </authorList>
    </citation>
    <scope>NUCLEOTIDE SEQUENCE</scope>
    <source>
        <strain evidence="2">E03.2</strain>
    </source>
</reference>
<dbReference type="Proteomes" id="UP000053087">
    <property type="component" value="Chromosome"/>
</dbReference>
<gene>
    <name evidence="2" type="ORF">AOB57_008480</name>
    <name evidence="3" type="ORF">GX302_03895</name>
</gene>
<protein>
    <submittedName>
        <fullName evidence="2">NERD domain-containing protein</fullName>
    </submittedName>
</protein>
<evidence type="ECO:0000313" key="4">
    <source>
        <dbReference type="Proteomes" id="UP000053087"/>
    </source>
</evidence>
<sequence length="180" mass="21015">MKSTNEYKGAIGELEVIKNLENLSESYFLLNDLFLELDEYITFQGSKLKSAQIDHLVVGPTGVYVIEVKNWSYEYIQKVFRENSYTPYDQIQRSSYLTYRYLNNLKYGNMLQKIYFRFAKGEIKVRSIIAVTGADIPYIKEKHTAVVRSNELSDYIKTGYQILSPDEAREIAEKLSYRVL</sequence>